<sequence length="149" mass="17631">MVTLHKINKKALIEEHRIIIMGTVSEGEIPCDKIMFYNLEEIPSGVPKLVDGIIVPATEKDLYKWGMINIDDIRDRIRLERTEAFKTLLIYDVAVLRGDIQESKEEKMIRDNYKKAWLDFPERITEENVFLIDVPKTPEFIEYFSQKWR</sequence>
<accession>A0ABN5JN60</accession>
<keyword evidence="2" id="KW-1185">Reference proteome</keyword>
<reference evidence="2" key="1">
    <citation type="journal article" date="2018" name="MSphere">
        <title>Fusobacterium Genomics Using MinION and Illumina Sequencing Enables Genome Completion and Correction.</title>
        <authorList>
            <person name="Todd S.M."/>
            <person name="Settlage R.E."/>
            <person name="Lahmers K.K."/>
            <person name="Slade D.J."/>
        </authorList>
    </citation>
    <scope>NUCLEOTIDE SEQUENCE [LARGE SCALE GENOMIC DNA]</scope>
    <source>
        <strain evidence="2">ATCC 27725</strain>
    </source>
</reference>
<dbReference type="RefSeq" id="WP_005950067.1">
    <property type="nucleotide sequence ID" value="NZ_CP028104.1"/>
</dbReference>
<evidence type="ECO:0000313" key="2">
    <source>
        <dbReference type="Proteomes" id="UP000241238"/>
    </source>
</evidence>
<keyword evidence="1" id="KW-0614">Plasmid</keyword>
<organism evidence="1 2">
    <name type="scientific">Fusobacterium varium ATCC 27725</name>
    <dbReference type="NCBI Taxonomy" id="469618"/>
    <lineage>
        <taxon>Bacteria</taxon>
        <taxon>Fusobacteriati</taxon>
        <taxon>Fusobacteriota</taxon>
        <taxon>Fusobacteriia</taxon>
        <taxon>Fusobacteriales</taxon>
        <taxon>Fusobacteriaceae</taxon>
        <taxon>Fusobacterium</taxon>
    </lineage>
</organism>
<protein>
    <submittedName>
        <fullName evidence="1">Uncharacterized protein</fullName>
    </submittedName>
</protein>
<dbReference type="GeneID" id="77469405"/>
<evidence type="ECO:0000313" key="1">
    <source>
        <dbReference type="EMBL" id="AVQ32643.1"/>
    </source>
</evidence>
<name>A0ABN5JN60_FUSVA</name>
<dbReference type="EMBL" id="CP028104">
    <property type="protein sequence ID" value="AVQ32643.1"/>
    <property type="molecule type" value="Genomic_DNA"/>
</dbReference>
<gene>
    <name evidence="1" type="ORF">C4N18_15460</name>
</gene>
<dbReference type="Proteomes" id="UP000241238">
    <property type="component" value="Plasmid pFvar_27725"/>
</dbReference>
<proteinExistence type="predicted"/>
<geneLocation type="plasmid" evidence="2">
    <name>pfvar_27725</name>
</geneLocation>